<dbReference type="HOGENOM" id="CLU_010119_4_0_1"/>
<proteinExistence type="inferred from homology"/>
<comment type="similarity">
    <text evidence="1 2">Belongs to the iron/ascorbate-dependent oxidoreductase family.</text>
</comment>
<evidence type="ECO:0000256" key="1">
    <source>
        <dbReference type="ARBA" id="ARBA00008056"/>
    </source>
</evidence>
<dbReference type="Gene3D" id="2.60.120.330">
    <property type="entry name" value="B-lactam Antibiotic, Isopenicillin N Synthase, Chain"/>
    <property type="match status" value="1"/>
</dbReference>
<gene>
    <name evidence="4" type="ORF">MCYG_01742</name>
</gene>
<dbReference type="VEuPathDB" id="FungiDB:MCYG_01742"/>
<keyword evidence="2" id="KW-0560">Oxidoreductase</keyword>
<keyword evidence="2" id="KW-0479">Metal-binding</keyword>
<dbReference type="InterPro" id="IPR026992">
    <property type="entry name" value="DIOX_N"/>
</dbReference>
<dbReference type="GO" id="GO:0016491">
    <property type="term" value="F:oxidoreductase activity"/>
    <property type="evidence" value="ECO:0007669"/>
    <property type="project" value="UniProtKB-KW"/>
</dbReference>
<dbReference type="OrthoDB" id="288590at2759"/>
<dbReference type="GO" id="GO:0044283">
    <property type="term" value="P:small molecule biosynthetic process"/>
    <property type="evidence" value="ECO:0007669"/>
    <property type="project" value="UniProtKB-ARBA"/>
</dbReference>
<dbReference type="PROSITE" id="PS51471">
    <property type="entry name" value="FE2OG_OXY"/>
    <property type="match status" value="1"/>
</dbReference>
<accession>C5FHU3</accession>
<evidence type="ECO:0000256" key="2">
    <source>
        <dbReference type="RuleBase" id="RU003682"/>
    </source>
</evidence>
<dbReference type="Pfam" id="PF14226">
    <property type="entry name" value="DIOX_N"/>
    <property type="match status" value="1"/>
</dbReference>
<protein>
    <recommendedName>
        <fullName evidence="3">Fe2OG dioxygenase domain-containing protein</fullName>
    </recommendedName>
</protein>
<dbReference type="Pfam" id="PF03171">
    <property type="entry name" value="2OG-FeII_Oxy"/>
    <property type="match status" value="1"/>
</dbReference>
<dbReference type="GeneID" id="9227787"/>
<dbReference type="SUPFAM" id="SSF51197">
    <property type="entry name" value="Clavaminate synthase-like"/>
    <property type="match status" value="1"/>
</dbReference>
<evidence type="ECO:0000259" key="3">
    <source>
        <dbReference type="PROSITE" id="PS51471"/>
    </source>
</evidence>
<dbReference type="EMBL" id="DS995702">
    <property type="protein sequence ID" value="EEQ28923.1"/>
    <property type="molecule type" value="Genomic_DNA"/>
</dbReference>
<sequence>MFEASNTALCMTRYSSVHAIRLLSFRVHDFAISKPPLKPDIRESTSIPSRPSPQSAILEVISLDKLMSNEAATVSKLLAACTDTGFFYLDCTDWKDGLSANQIKRLFQTSKALYDLAREEKNVWVADHNHAEDMIVGYKDAGMGSGPVEGKKDGFEGFMIFEHPLGCVSDPTTMAAPGPLQAEGSLLQANVSVLRDIGLLILTSLSQSLDLTGESSFTSTHRKGEASTTALGLLKYLPYGTAEDIGVGHIAHTDAGSLSFVFTDVPGLQVAMPGTDEWAYITPREGHAIVNVGDSLQFLSRGRLRSSLHRVVPHPDALNRTKYTIVYLMRPETDAAFVDGDGKEWKSKNWYLQKFEVFGKDGVDESHSSVLTGRKDYDGRWNPLIAAATV</sequence>
<dbReference type="STRING" id="554155.C5FHU3"/>
<keyword evidence="2" id="KW-0408">Iron</keyword>
<name>C5FHU3_ARTOC</name>
<dbReference type="InterPro" id="IPR005123">
    <property type="entry name" value="Oxoglu/Fe-dep_dioxygenase_dom"/>
</dbReference>
<dbReference type="InterPro" id="IPR044861">
    <property type="entry name" value="IPNS-like_FE2OG_OXY"/>
</dbReference>
<dbReference type="eggNOG" id="KOG0143">
    <property type="taxonomic scope" value="Eukaryota"/>
</dbReference>
<reference evidence="5" key="1">
    <citation type="journal article" date="2012" name="MBio">
        <title>Comparative genome analysis of Trichophyton rubrum and related dermatophytes reveals candidate genes involved in infection.</title>
        <authorList>
            <person name="Martinez D.A."/>
            <person name="Oliver B.G."/>
            <person name="Graeser Y."/>
            <person name="Goldberg J.M."/>
            <person name="Li W."/>
            <person name="Martinez-Rossi N.M."/>
            <person name="Monod M."/>
            <person name="Shelest E."/>
            <person name="Barton R.C."/>
            <person name="Birch E."/>
            <person name="Brakhage A.A."/>
            <person name="Chen Z."/>
            <person name="Gurr S.J."/>
            <person name="Heiman D."/>
            <person name="Heitman J."/>
            <person name="Kosti I."/>
            <person name="Rossi A."/>
            <person name="Saif S."/>
            <person name="Samalova M."/>
            <person name="Saunders C.W."/>
            <person name="Shea T."/>
            <person name="Summerbell R.C."/>
            <person name="Xu J."/>
            <person name="Young S."/>
            <person name="Zeng Q."/>
            <person name="Birren B.W."/>
            <person name="Cuomo C.A."/>
            <person name="White T.C."/>
        </authorList>
    </citation>
    <scope>NUCLEOTIDE SEQUENCE [LARGE SCALE GENOMIC DNA]</scope>
    <source>
        <strain evidence="5">ATCC MYA-4605 / CBS 113480</strain>
    </source>
</reference>
<dbReference type="InterPro" id="IPR027443">
    <property type="entry name" value="IPNS-like_sf"/>
</dbReference>
<keyword evidence="5" id="KW-1185">Reference proteome</keyword>
<evidence type="ECO:0000313" key="5">
    <source>
        <dbReference type="Proteomes" id="UP000002035"/>
    </source>
</evidence>
<dbReference type="Proteomes" id="UP000002035">
    <property type="component" value="Unassembled WGS sequence"/>
</dbReference>
<feature type="domain" description="Fe2OG dioxygenase" evidence="3">
    <location>
        <begin position="227"/>
        <end position="331"/>
    </location>
</feature>
<dbReference type="PANTHER" id="PTHR47990">
    <property type="entry name" value="2-OXOGLUTARATE (2OG) AND FE(II)-DEPENDENT OXYGENASE SUPERFAMILY PROTEIN-RELATED"/>
    <property type="match status" value="1"/>
</dbReference>
<dbReference type="InterPro" id="IPR050231">
    <property type="entry name" value="Iron_ascorbate_oxido_reductase"/>
</dbReference>
<organism evidence="4 5">
    <name type="scientific">Arthroderma otae (strain ATCC MYA-4605 / CBS 113480)</name>
    <name type="common">Microsporum canis</name>
    <dbReference type="NCBI Taxonomy" id="554155"/>
    <lineage>
        <taxon>Eukaryota</taxon>
        <taxon>Fungi</taxon>
        <taxon>Dikarya</taxon>
        <taxon>Ascomycota</taxon>
        <taxon>Pezizomycotina</taxon>
        <taxon>Eurotiomycetes</taxon>
        <taxon>Eurotiomycetidae</taxon>
        <taxon>Onygenales</taxon>
        <taxon>Arthrodermataceae</taxon>
        <taxon>Microsporum</taxon>
    </lineage>
</organism>
<evidence type="ECO:0000313" key="4">
    <source>
        <dbReference type="EMBL" id="EEQ28923.1"/>
    </source>
</evidence>
<dbReference type="RefSeq" id="XP_002848808.1">
    <property type="nucleotide sequence ID" value="XM_002848762.1"/>
</dbReference>
<dbReference type="GO" id="GO:0046872">
    <property type="term" value="F:metal ion binding"/>
    <property type="evidence" value="ECO:0007669"/>
    <property type="project" value="UniProtKB-KW"/>
</dbReference>
<dbReference type="AlphaFoldDB" id="C5FHU3"/>
<dbReference type="OMA" id="IGNMAHT"/>